<dbReference type="GO" id="GO:0005737">
    <property type="term" value="C:cytoplasm"/>
    <property type="evidence" value="ECO:0007669"/>
    <property type="project" value="TreeGrafter"/>
</dbReference>
<dbReference type="Pfam" id="PF02668">
    <property type="entry name" value="TauD"/>
    <property type="match status" value="1"/>
</dbReference>
<protein>
    <submittedName>
        <fullName evidence="9">TauD/TfdA family dioxygenase</fullName>
    </submittedName>
</protein>
<evidence type="ECO:0000313" key="10">
    <source>
        <dbReference type="Proteomes" id="UP001165378"/>
    </source>
</evidence>
<dbReference type="AlphaFoldDB" id="A0AA41Q5B3"/>
<evidence type="ECO:0000256" key="3">
    <source>
        <dbReference type="ARBA" id="ARBA00022723"/>
    </source>
</evidence>
<evidence type="ECO:0000256" key="7">
    <source>
        <dbReference type="SAM" id="MobiDB-lite"/>
    </source>
</evidence>
<reference evidence="9" key="1">
    <citation type="submission" date="2022-01" db="EMBL/GenBank/DDBJ databases">
        <title>Genome-Based Taxonomic Classification of the Phylum Actinobacteria.</title>
        <authorList>
            <person name="Gao Y."/>
        </authorList>
    </citation>
    <scope>NUCLEOTIDE SEQUENCE</scope>
    <source>
        <strain evidence="9">KLBMP 8922</strain>
    </source>
</reference>
<evidence type="ECO:0000256" key="6">
    <source>
        <dbReference type="ARBA" id="ARBA00023004"/>
    </source>
</evidence>
<dbReference type="InterPro" id="IPR042098">
    <property type="entry name" value="TauD-like_sf"/>
</dbReference>
<dbReference type="PANTHER" id="PTHR30468">
    <property type="entry name" value="ALPHA-KETOGLUTARATE-DEPENDENT SULFONATE DIOXYGENASE"/>
    <property type="match status" value="1"/>
</dbReference>
<evidence type="ECO:0000256" key="2">
    <source>
        <dbReference type="ARBA" id="ARBA00005896"/>
    </source>
</evidence>
<dbReference type="GO" id="GO:0046872">
    <property type="term" value="F:metal ion binding"/>
    <property type="evidence" value="ECO:0007669"/>
    <property type="project" value="UniProtKB-KW"/>
</dbReference>
<comment type="caution">
    <text evidence="9">The sequence shown here is derived from an EMBL/GenBank/DDBJ whole genome shotgun (WGS) entry which is preliminary data.</text>
</comment>
<evidence type="ECO:0000256" key="1">
    <source>
        <dbReference type="ARBA" id="ARBA00001954"/>
    </source>
</evidence>
<keyword evidence="4 9" id="KW-0223">Dioxygenase</keyword>
<evidence type="ECO:0000256" key="5">
    <source>
        <dbReference type="ARBA" id="ARBA00023002"/>
    </source>
</evidence>
<name>A0AA41Q5B3_9ACTN</name>
<comment type="cofactor">
    <cofactor evidence="1">
        <name>Fe(2+)</name>
        <dbReference type="ChEBI" id="CHEBI:29033"/>
    </cofactor>
</comment>
<feature type="region of interest" description="Disordered" evidence="7">
    <location>
        <begin position="286"/>
        <end position="308"/>
    </location>
</feature>
<dbReference type="EMBL" id="JAKFHA010000027">
    <property type="protein sequence ID" value="MCF2531844.1"/>
    <property type="molecule type" value="Genomic_DNA"/>
</dbReference>
<organism evidence="9 10">
    <name type="scientific">Yinghuangia soli</name>
    <dbReference type="NCBI Taxonomy" id="2908204"/>
    <lineage>
        <taxon>Bacteria</taxon>
        <taxon>Bacillati</taxon>
        <taxon>Actinomycetota</taxon>
        <taxon>Actinomycetes</taxon>
        <taxon>Kitasatosporales</taxon>
        <taxon>Streptomycetaceae</taxon>
        <taxon>Yinghuangia</taxon>
    </lineage>
</organism>
<sequence length="308" mass="33208">MPPAEIAPSPDRTAAPAAPQVTVTPVAGRIGAVLGGVRLSGDLDAGTVQEIRDALHAHKVVFFRGQDHLDDREQVAFTRLLGEPSVHPLVDHDDGFVLPITSGYGGQADAWHTDLTFVPDFPAVSILRAVRLPAFGGDTMWANTAAAYAGMPEPLRDFADRLDAVHSNVYDYSALAPERDPEAHAWYRELLAAAPFEAVHPVVGVHPETRERTLLLGGFAQRLDGFSAADSATLVRLLQGHVIRAENTVRWSWRPGDVAMWDNRATQHRVVADFGDAVRVLHRTTVGGPESEGVDGRRGRVAGVPGRA</sequence>
<dbReference type="Gene3D" id="3.60.130.10">
    <property type="entry name" value="Clavaminate synthase-like"/>
    <property type="match status" value="1"/>
</dbReference>
<keyword evidence="6" id="KW-0408">Iron</keyword>
<evidence type="ECO:0000259" key="8">
    <source>
        <dbReference type="Pfam" id="PF02668"/>
    </source>
</evidence>
<comment type="similarity">
    <text evidence="2">Belongs to the TfdA dioxygenase family.</text>
</comment>
<dbReference type="InterPro" id="IPR051323">
    <property type="entry name" value="AtsK-like"/>
</dbReference>
<gene>
    <name evidence="9" type="ORF">LZ495_32150</name>
</gene>
<feature type="domain" description="TauD/TfdA-like" evidence="8">
    <location>
        <begin position="23"/>
        <end position="285"/>
    </location>
</feature>
<evidence type="ECO:0000313" key="9">
    <source>
        <dbReference type="EMBL" id="MCF2531844.1"/>
    </source>
</evidence>
<dbReference type="SUPFAM" id="SSF51197">
    <property type="entry name" value="Clavaminate synthase-like"/>
    <property type="match status" value="1"/>
</dbReference>
<evidence type="ECO:0000256" key="4">
    <source>
        <dbReference type="ARBA" id="ARBA00022964"/>
    </source>
</evidence>
<dbReference type="PANTHER" id="PTHR30468:SF5">
    <property type="entry name" value="ALPHA-KETOGLUTARATE-DEPENDENT SULFATE ESTER DIOXYGENASE"/>
    <property type="match status" value="1"/>
</dbReference>
<dbReference type="InterPro" id="IPR003819">
    <property type="entry name" value="TauD/TfdA-like"/>
</dbReference>
<keyword evidence="10" id="KW-1185">Reference proteome</keyword>
<accession>A0AA41Q5B3</accession>
<dbReference type="GO" id="GO:0016706">
    <property type="term" value="F:2-oxoglutarate-dependent dioxygenase activity"/>
    <property type="evidence" value="ECO:0007669"/>
    <property type="project" value="TreeGrafter"/>
</dbReference>
<keyword evidence="5" id="KW-0560">Oxidoreductase</keyword>
<keyword evidence="3" id="KW-0479">Metal-binding</keyword>
<dbReference type="Proteomes" id="UP001165378">
    <property type="component" value="Unassembled WGS sequence"/>
</dbReference>
<dbReference type="RefSeq" id="WP_235056495.1">
    <property type="nucleotide sequence ID" value="NZ_JAKFHA010000027.1"/>
</dbReference>
<proteinExistence type="inferred from homology"/>